<feature type="transmembrane region" description="Helical" evidence="2">
    <location>
        <begin position="147"/>
        <end position="172"/>
    </location>
</feature>
<protein>
    <submittedName>
        <fullName evidence="3">Uncharacterized protein</fullName>
    </submittedName>
</protein>
<comment type="similarity">
    <text evidence="1">Belongs to the ZIP transporter (TC 2.A.5) family. KE4/Catsup subfamily.</text>
</comment>
<evidence type="ECO:0000256" key="2">
    <source>
        <dbReference type="SAM" id="Phobius"/>
    </source>
</evidence>
<evidence type="ECO:0000313" key="4">
    <source>
        <dbReference type="Proteomes" id="UP000037510"/>
    </source>
</evidence>
<dbReference type="Proteomes" id="UP000037510">
    <property type="component" value="Unassembled WGS sequence"/>
</dbReference>
<keyword evidence="2" id="KW-0472">Membrane</keyword>
<dbReference type="STRING" id="104452.A0A0L7L6K2"/>
<dbReference type="GO" id="GO:0005385">
    <property type="term" value="F:zinc ion transmembrane transporter activity"/>
    <property type="evidence" value="ECO:0007669"/>
    <property type="project" value="TreeGrafter"/>
</dbReference>
<reference evidence="3 4" key="1">
    <citation type="journal article" date="2015" name="Genome Biol. Evol.">
        <title>The genome of winter moth (Operophtera brumata) provides a genomic perspective on sexual dimorphism and phenology.</title>
        <authorList>
            <person name="Derks M.F."/>
            <person name="Smit S."/>
            <person name="Salis L."/>
            <person name="Schijlen E."/>
            <person name="Bossers A."/>
            <person name="Mateman C."/>
            <person name="Pijl A.S."/>
            <person name="de Ridder D."/>
            <person name="Groenen M.A."/>
            <person name="Visser M.E."/>
            <person name="Megens H.J."/>
        </authorList>
    </citation>
    <scope>NUCLEOTIDE SEQUENCE [LARGE SCALE GENOMIC DNA]</scope>
    <source>
        <strain evidence="3">WM2013NL</strain>
        <tissue evidence="3">Head and thorax</tissue>
    </source>
</reference>
<dbReference type="GO" id="GO:0006882">
    <property type="term" value="P:intracellular zinc ion homeostasis"/>
    <property type="evidence" value="ECO:0007669"/>
    <property type="project" value="TreeGrafter"/>
</dbReference>
<keyword evidence="2" id="KW-1133">Transmembrane helix</keyword>
<keyword evidence="4" id="KW-1185">Reference proteome</keyword>
<dbReference type="PANTHER" id="PTHR16950">
    <property type="entry name" value="ZINC TRANSPORTER SLC39A7 HISTIDINE-RICH MEMBRANE PROTEIN KE4"/>
    <property type="match status" value="1"/>
</dbReference>
<feature type="transmembrane region" description="Helical" evidence="2">
    <location>
        <begin position="221"/>
        <end position="238"/>
    </location>
</feature>
<gene>
    <name evidence="3" type="ORF">OBRU01_05728</name>
</gene>
<dbReference type="AlphaFoldDB" id="A0A0L7L6K2"/>
<keyword evidence="2" id="KW-0812">Transmembrane</keyword>
<dbReference type="PANTHER" id="PTHR16950:SF16">
    <property type="entry name" value="ZINC TRANSPORTER ZIP13"/>
    <property type="match status" value="1"/>
</dbReference>
<dbReference type="EMBL" id="JTDY01002679">
    <property type="protein sequence ID" value="KOB70949.1"/>
    <property type="molecule type" value="Genomic_DNA"/>
</dbReference>
<evidence type="ECO:0000313" key="3">
    <source>
        <dbReference type="EMBL" id="KOB70949.1"/>
    </source>
</evidence>
<organism evidence="3 4">
    <name type="scientific">Operophtera brumata</name>
    <name type="common">Winter moth</name>
    <name type="synonym">Phalaena brumata</name>
    <dbReference type="NCBI Taxonomy" id="104452"/>
    <lineage>
        <taxon>Eukaryota</taxon>
        <taxon>Metazoa</taxon>
        <taxon>Ecdysozoa</taxon>
        <taxon>Arthropoda</taxon>
        <taxon>Hexapoda</taxon>
        <taxon>Insecta</taxon>
        <taxon>Pterygota</taxon>
        <taxon>Neoptera</taxon>
        <taxon>Endopterygota</taxon>
        <taxon>Lepidoptera</taxon>
        <taxon>Glossata</taxon>
        <taxon>Ditrysia</taxon>
        <taxon>Geometroidea</taxon>
        <taxon>Geometridae</taxon>
        <taxon>Larentiinae</taxon>
        <taxon>Operophtera</taxon>
    </lineage>
</organism>
<evidence type="ECO:0000256" key="1">
    <source>
        <dbReference type="ARBA" id="ARBA00038485"/>
    </source>
</evidence>
<feature type="transmembrane region" description="Helical" evidence="2">
    <location>
        <begin position="184"/>
        <end position="209"/>
    </location>
</feature>
<comment type="caution">
    <text evidence="3">The sequence shown here is derived from an EMBL/GenBank/DDBJ whole genome shotgun (WGS) entry which is preliminary data.</text>
</comment>
<name>A0A0L7L6K2_OPEBR</name>
<proteinExistence type="inferred from homology"/>
<feature type="transmembrane region" description="Helical" evidence="2">
    <location>
        <begin position="20"/>
        <end position="41"/>
    </location>
</feature>
<accession>A0A0L7L6K2</accession>
<sequence length="239" mass="26119">MAGFFADISSWMDQLDEHPWLFASLASILVGMSGILPLLIIPIDSSAAFEDGRHHVSLRSGLWCLLGMLVFIVVEKLFAASEGEAPAEEAEEKLNGAVKQIEIEELEKFLLKERQHRGKRGFLHIALVVVLPDLLRETDKLRSLQHLGALAAGIASMAAMTYYLHIALVVVLRETDKLRSLQHLGALAAGIASMAVMTYYLHIVLVVVLRETDKLCSLQHLGALAAGIASMAAMTYYVG</sequence>
<feature type="transmembrane region" description="Helical" evidence="2">
    <location>
        <begin position="62"/>
        <end position="79"/>
    </location>
</feature>